<comment type="subcellular location">
    <subcellularLocation>
        <location evidence="1">Membrane</location>
        <topology evidence="1">Multi-pass membrane protein</topology>
    </subcellularLocation>
</comment>
<comment type="similarity">
    <text evidence="2">Belongs to the TspO/BZRP family.</text>
</comment>
<evidence type="ECO:0000313" key="9">
    <source>
        <dbReference type="Proteomes" id="UP001497512"/>
    </source>
</evidence>
<dbReference type="PANTHER" id="PTHR10057">
    <property type="entry name" value="PERIPHERAL-TYPE BENZODIAZEPINE RECEPTOR"/>
    <property type="match status" value="1"/>
</dbReference>
<evidence type="ECO:0000256" key="6">
    <source>
        <dbReference type="SAM" id="Phobius"/>
    </source>
</evidence>
<feature type="transmembrane region" description="Helical" evidence="6">
    <location>
        <begin position="47"/>
        <end position="68"/>
    </location>
</feature>
<evidence type="ECO:0000313" key="8">
    <source>
        <dbReference type="EMBL" id="CAK9213049.1"/>
    </source>
</evidence>
<feature type="transmembrane region" description="Helical" evidence="6">
    <location>
        <begin position="106"/>
        <end position="125"/>
    </location>
</feature>
<evidence type="ECO:0000256" key="3">
    <source>
        <dbReference type="ARBA" id="ARBA00022692"/>
    </source>
</evidence>
<dbReference type="Gene3D" id="1.20.1260.100">
    <property type="entry name" value="TspO/MBR protein"/>
    <property type="match status" value="1"/>
</dbReference>
<sequence>MWVDLAALIIAVAIPLAVGFTGTAVGGGGQSVWYKELNKPSWMPPDWLFPVMWTALYVLMGIASWLIWKEGGFKGQSYPLAAYFFQLLLNFLWTPIFFGMHRPDLGFVEIVVLWLAVVVTIYLFWHVSTIAAYLLVPYILWVTVAIALNWYIWMYNGQAEPEITEPLHHGVSV</sequence>
<feature type="chain" id="PRO_5045749667" description="TspO/MBR-related protein" evidence="7">
    <location>
        <begin position="20"/>
        <end position="173"/>
    </location>
</feature>
<keyword evidence="3 6" id="KW-0812">Transmembrane</keyword>
<keyword evidence="9" id="KW-1185">Reference proteome</keyword>
<dbReference type="InterPro" id="IPR004307">
    <property type="entry name" value="TspO_MBR"/>
</dbReference>
<dbReference type="InterPro" id="IPR038330">
    <property type="entry name" value="TspO/MBR-related_sf"/>
</dbReference>
<evidence type="ECO:0000256" key="2">
    <source>
        <dbReference type="ARBA" id="ARBA00007524"/>
    </source>
</evidence>
<gene>
    <name evidence="8" type="ORF">CSSPTR1EN2_LOCUS11542</name>
</gene>
<dbReference type="CDD" id="cd15904">
    <property type="entry name" value="TSPO_MBR"/>
    <property type="match status" value="1"/>
</dbReference>
<evidence type="ECO:0000256" key="4">
    <source>
        <dbReference type="ARBA" id="ARBA00022989"/>
    </source>
</evidence>
<evidence type="ECO:0000256" key="1">
    <source>
        <dbReference type="ARBA" id="ARBA00004141"/>
    </source>
</evidence>
<dbReference type="PANTHER" id="PTHR10057:SF16">
    <property type="entry name" value="PERIPHERAL-TYPE BENZODIAZEPINE RECEPTOR-RELATED"/>
    <property type="match status" value="1"/>
</dbReference>
<evidence type="ECO:0000256" key="5">
    <source>
        <dbReference type="ARBA" id="ARBA00023136"/>
    </source>
</evidence>
<protein>
    <recommendedName>
        <fullName evidence="10">TspO/MBR-related protein</fullName>
    </recommendedName>
</protein>
<dbReference type="Pfam" id="PF03073">
    <property type="entry name" value="TspO_MBR"/>
    <property type="match status" value="1"/>
</dbReference>
<evidence type="ECO:0008006" key="10">
    <source>
        <dbReference type="Google" id="ProtNLM"/>
    </source>
</evidence>
<dbReference type="PIRSF" id="PIRSF005859">
    <property type="entry name" value="PBR"/>
    <property type="match status" value="1"/>
</dbReference>
<evidence type="ECO:0000256" key="7">
    <source>
        <dbReference type="SAM" id="SignalP"/>
    </source>
</evidence>
<feature type="transmembrane region" description="Helical" evidence="6">
    <location>
        <begin position="80"/>
        <end position="100"/>
    </location>
</feature>
<reference evidence="8" key="1">
    <citation type="submission" date="2024-02" db="EMBL/GenBank/DDBJ databases">
        <authorList>
            <consortium name="ELIXIR-Norway"/>
            <consortium name="Elixir Norway"/>
        </authorList>
    </citation>
    <scope>NUCLEOTIDE SEQUENCE</scope>
</reference>
<feature type="signal peptide" evidence="7">
    <location>
        <begin position="1"/>
        <end position="19"/>
    </location>
</feature>
<name>A0ABP0U544_9BRYO</name>
<feature type="transmembrane region" description="Helical" evidence="6">
    <location>
        <begin position="132"/>
        <end position="153"/>
    </location>
</feature>
<dbReference type="Proteomes" id="UP001497512">
    <property type="component" value="Chromosome 19"/>
</dbReference>
<organism evidence="8 9">
    <name type="scientific">Sphagnum troendelagicum</name>
    <dbReference type="NCBI Taxonomy" id="128251"/>
    <lineage>
        <taxon>Eukaryota</taxon>
        <taxon>Viridiplantae</taxon>
        <taxon>Streptophyta</taxon>
        <taxon>Embryophyta</taxon>
        <taxon>Bryophyta</taxon>
        <taxon>Sphagnophytina</taxon>
        <taxon>Sphagnopsida</taxon>
        <taxon>Sphagnales</taxon>
        <taxon>Sphagnaceae</taxon>
        <taxon>Sphagnum</taxon>
    </lineage>
</organism>
<keyword evidence="5 6" id="KW-0472">Membrane</keyword>
<proteinExistence type="inferred from homology"/>
<dbReference type="EMBL" id="OZ019911">
    <property type="protein sequence ID" value="CAK9213049.1"/>
    <property type="molecule type" value="Genomic_DNA"/>
</dbReference>
<keyword evidence="7" id="KW-0732">Signal</keyword>
<accession>A0ABP0U544</accession>
<keyword evidence="4 6" id="KW-1133">Transmembrane helix</keyword>